<evidence type="ECO:0000313" key="2">
    <source>
        <dbReference type="EMBL" id="GAA2250425.1"/>
    </source>
</evidence>
<protein>
    <submittedName>
        <fullName evidence="2">Uncharacterized protein</fullName>
    </submittedName>
</protein>
<name>A0ABN3E7Y2_9ACTN</name>
<accession>A0ABN3E7Y2</accession>
<keyword evidence="3" id="KW-1185">Reference proteome</keyword>
<comment type="caution">
    <text evidence="2">The sequence shown here is derived from an EMBL/GenBank/DDBJ whole genome shotgun (WGS) entry which is preliminary data.</text>
</comment>
<proteinExistence type="predicted"/>
<reference evidence="2 3" key="1">
    <citation type="journal article" date="2019" name="Int. J. Syst. Evol. Microbiol.">
        <title>The Global Catalogue of Microorganisms (GCM) 10K type strain sequencing project: providing services to taxonomists for standard genome sequencing and annotation.</title>
        <authorList>
            <consortium name="The Broad Institute Genomics Platform"/>
            <consortium name="The Broad Institute Genome Sequencing Center for Infectious Disease"/>
            <person name="Wu L."/>
            <person name="Ma J."/>
        </authorList>
    </citation>
    <scope>NUCLEOTIDE SEQUENCE [LARGE SCALE GENOMIC DNA]</scope>
    <source>
        <strain evidence="2 3">JCM 7356</strain>
    </source>
</reference>
<dbReference type="Proteomes" id="UP001500305">
    <property type="component" value="Unassembled WGS sequence"/>
</dbReference>
<evidence type="ECO:0000256" key="1">
    <source>
        <dbReference type="SAM" id="MobiDB-lite"/>
    </source>
</evidence>
<gene>
    <name evidence="2" type="ORF">GCM10010430_36530</name>
</gene>
<dbReference type="EMBL" id="BAAATR010000015">
    <property type="protein sequence ID" value="GAA2250425.1"/>
    <property type="molecule type" value="Genomic_DNA"/>
</dbReference>
<organism evidence="2 3">
    <name type="scientific">Kitasatospora cystarginea</name>
    <dbReference type="NCBI Taxonomy" id="58350"/>
    <lineage>
        <taxon>Bacteria</taxon>
        <taxon>Bacillati</taxon>
        <taxon>Actinomycetota</taxon>
        <taxon>Actinomycetes</taxon>
        <taxon>Kitasatosporales</taxon>
        <taxon>Streptomycetaceae</taxon>
        <taxon>Kitasatospora</taxon>
    </lineage>
</organism>
<evidence type="ECO:0000313" key="3">
    <source>
        <dbReference type="Proteomes" id="UP001500305"/>
    </source>
</evidence>
<dbReference type="RefSeq" id="WP_344637478.1">
    <property type="nucleotide sequence ID" value="NZ_BAAATR010000015.1"/>
</dbReference>
<feature type="region of interest" description="Disordered" evidence="1">
    <location>
        <begin position="128"/>
        <end position="178"/>
    </location>
</feature>
<sequence>MTADTGIRNPEPITPLLGDWLSTEGHASPGIARLEVRQRGGAAWLRAFGGGSRDWGETPAVLYRTLGVPASALTAVFDLGFLRTVVSAHHKGGILVVTTSNVFRDGSSRADYWTREFFHLIGRADGRAGAGGDGPVASGGDTGPDTPGRRRGEAVAVPEISREQDRPTGTGPTGPLDVRPLLGRWANFDRSTTGVRRAETQQQGSRLLLRLWEADGADCGPLPVQPLAADVGSGQAIGFGAEAELAPGLGSRKVYHCGYLNRGLLTIDVHAAVPGEPAANVMYRAHFHRTEGDGT</sequence>